<accession>Q4T4U5</accession>
<reference evidence="2" key="1">
    <citation type="journal article" date="2004" name="Nature">
        <title>Genome duplication in the teleost fish Tetraodon nigroviridis reveals the early vertebrate proto-karyotype.</title>
        <authorList>
            <person name="Jaillon O."/>
            <person name="Aury J.-M."/>
            <person name="Brunet F."/>
            <person name="Petit J.-L."/>
            <person name="Stange-Thomann N."/>
            <person name="Mauceli E."/>
            <person name="Bouneau L."/>
            <person name="Fischer C."/>
            <person name="Ozouf-Costaz C."/>
            <person name="Bernot A."/>
            <person name="Nicaud S."/>
            <person name="Jaffe D."/>
            <person name="Fisher S."/>
            <person name="Lutfalla G."/>
            <person name="Dossat C."/>
            <person name="Segurens B."/>
            <person name="Dasilva C."/>
            <person name="Salanoubat M."/>
            <person name="Levy M."/>
            <person name="Boudet N."/>
            <person name="Castellano S."/>
            <person name="Anthouard V."/>
            <person name="Jubin C."/>
            <person name="Castelli V."/>
            <person name="Katinka M."/>
            <person name="Vacherie B."/>
            <person name="Biemont C."/>
            <person name="Skalli Z."/>
            <person name="Cattolico L."/>
            <person name="Poulain J."/>
            <person name="De Berardinis V."/>
            <person name="Cruaud C."/>
            <person name="Duprat S."/>
            <person name="Brottier P."/>
            <person name="Coutanceau J.-P."/>
            <person name="Gouzy J."/>
            <person name="Parra G."/>
            <person name="Lardier G."/>
            <person name="Chapple C."/>
            <person name="McKernan K.J."/>
            <person name="McEwan P."/>
            <person name="Bosak S."/>
            <person name="Kellis M."/>
            <person name="Volff J.-N."/>
            <person name="Guigo R."/>
            <person name="Zody M.C."/>
            <person name="Mesirov J."/>
            <person name="Lindblad-Toh K."/>
            <person name="Birren B."/>
            <person name="Nusbaum C."/>
            <person name="Kahn D."/>
            <person name="Robinson-Rechavi M."/>
            <person name="Laudet V."/>
            <person name="Schachter V."/>
            <person name="Quetier F."/>
            <person name="Saurin W."/>
            <person name="Scarpelli C."/>
            <person name="Wincker P."/>
            <person name="Lander E.S."/>
            <person name="Weissenbach J."/>
            <person name="Roest Crollius H."/>
        </authorList>
    </citation>
    <scope>NUCLEOTIDE SEQUENCE [LARGE SCALE GENOMIC DNA]</scope>
</reference>
<name>Q4T4U5_TETNG</name>
<dbReference type="AlphaFoldDB" id="Q4T4U5"/>
<feature type="domain" description="Extracellular sulfatase C-terminal" evidence="1">
    <location>
        <begin position="1"/>
        <end position="29"/>
    </location>
</feature>
<sequence length="29" mass="3552">QIETLQDKIKNRREVRGHLKRTRPEECDC</sequence>
<dbReference type="KEGG" id="tng:GSTEN00007145G001"/>
<evidence type="ECO:0000259" key="1">
    <source>
        <dbReference type="Pfam" id="PF12548"/>
    </source>
</evidence>
<feature type="non-terminal residue" evidence="2">
    <location>
        <position position="1"/>
    </location>
</feature>
<organism evidence="2">
    <name type="scientific">Tetraodon nigroviridis</name>
    <name type="common">Spotted green pufferfish</name>
    <name type="synonym">Chelonodon nigroviridis</name>
    <dbReference type="NCBI Taxonomy" id="99883"/>
    <lineage>
        <taxon>Eukaryota</taxon>
        <taxon>Metazoa</taxon>
        <taxon>Chordata</taxon>
        <taxon>Craniata</taxon>
        <taxon>Vertebrata</taxon>
        <taxon>Euteleostomi</taxon>
        <taxon>Actinopterygii</taxon>
        <taxon>Neopterygii</taxon>
        <taxon>Teleostei</taxon>
        <taxon>Neoteleostei</taxon>
        <taxon>Acanthomorphata</taxon>
        <taxon>Eupercaria</taxon>
        <taxon>Tetraodontiformes</taxon>
        <taxon>Tetradontoidea</taxon>
        <taxon>Tetraodontidae</taxon>
        <taxon>Tetraodon</taxon>
    </lineage>
</organism>
<dbReference type="InterPro" id="IPR024609">
    <property type="entry name" value="Extracellular_sulfatase_C"/>
</dbReference>
<dbReference type="EMBL" id="CAAE01009545">
    <property type="protein sequence ID" value="CAF92087.1"/>
    <property type="molecule type" value="Genomic_DNA"/>
</dbReference>
<gene>
    <name evidence="2" type="ORF">GSTENG00007145001</name>
</gene>
<protein>
    <submittedName>
        <fullName evidence="2">Chromosome 6 SCAF9545, whole genome shotgun sequence</fullName>
    </submittedName>
</protein>
<dbReference type="Pfam" id="PF12548">
    <property type="entry name" value="DUF3740"/>
    <property type="match status" value="1"/>
</dbReference>
<evidence type="ECO:0000313" key="2">
    <source>
        <dbReference type="EMBL" id="CAF92087.1"/>
    </source>
</evidence>
<feature type="non-terminal residue" evidence="2">
    <location>
        <position position="29"/>
    </location>
</feature>
<proteinExistence type="predicted"/>
<reference evidence="2" key="2">
    <citation type="submission" date="2004-02" db="EMBL/GenBank/DDBJ databases">
        <authorList>
            <consortium name="Genoscope"/>
            <consortium name="Whitehead Institute Centre for Genome Research"/>
        </authorList>
    </citation>
    <scope>NUCLEOTIDE SEQUENCE</scope>
</reference>